<dbReference type="GeneID" id="99633262"/>
<accession>A0A379N0C6</accession>
<gene>
    <name evidence="1" type="ORF">NCTC13291_02212</name>
</gene>
<evidence type="ECO:0000313" key="2">
    <source>
        <dbReference type="Proteomes" id="UP000254919"/>
    </source>
</evidence>
<dbReference type="AlphaFoldDB" id="A0A379N0C6"/>
<evidence type="ECO:0008006" key="3">
    <source>
        <dbReference type="Google" id="ProtNLM"/>
    </source>
</evidence>
<dbReference type="SUPFAM" id="SSF51120">
    <property type="entry name" value="beta-Roll"/>
    <property type="match status" value="1"/>
</dbReference>
<proteinExistence type="predicted"/>
<dbReference type="Proteomes" id="UP000254919">
    <property type="component" value="Unassembled WGS sequence"/>
</dbReference>
<dbReference type="EMBL" id="UGVN01000001">
    <property type="protein sequence ID" value="SUE40644.1"/>
    <property type="molecule type" value="Genomic_DNA"/>
</dbReference>
<evidence type="ECO:0000313" key="1">
    <source>
        <dbReference type="EMBL" id="SUE40644.1"/>
    </source>
</evidence>
<dbReference type="InterPro" id="IPR011049">
    <property type="entry name" value="Serralysin-like_metalloprot_C"/>
</dbReference>
<name>A0A379N0C6_9PROT</name>
<protein>
    <recommendedName>
        <fullName evidence="3">Calcium-binding protein</fullName>
    </recommendedName>
</protein>
<reference evidence="1 2" key="1">
    <citation type="submission" date="2018-06" db="EMBL/GenBank/DDBJ databases">
        <authorList>
            <consortium name="Pathogen Informatics"/>
            <person name="Doyle S."/>
        </authorList>
    </citation>
    <scope>NUCLEOTIDE SEQUENCE [LARGE SCALE GENOMIC DNA]</scope>
    <source>
        <strain evidence="1 2">NCTC13291</strain>
    </source>
</reference>
<dbReference type="RefSeq" id="WP_019461657.1">
    <property type="nucleotide sequence ID" value="NZ_AP031462.1"/>
</dbReference>
<sequence length="336" mass="34475">MTNIIYGDTSGTLFCEQVGGDQTLIGPSATSIYETVVTEIHGDAQAMQDFARGGNDFIIGGSATNLVEEIYGDAYVMSGFSQGGNDSIFGGRTSGYNHPVVYGDAQEMHDNARGGSDWIVGNDANVYGDALGMDGFAVGGNDCIMGSSTNTSLYGDAQALRDHAQGGNDLIWVTAGTSLVQIYGDGALSGFARGGNDRIIGPAASVSCIIQGDGRMSDNAVGGDDVIVAGAHSSNQIWGDGERTGGNTVGGSDTFVFAPGIAQNRIMDFGQGQDHIDLTAFASIGVHDLGDLSIRSGSISLPSGPSYTGSLITFGTDSYIALVGVEHPAGSDFIFA</sequence>
<organism evidence="1 2">
    <name type="scientific">Roseomonas mucosa</name>
    <dbReference type="NCBI Taxonomy" id="207340"/>
    <lineage>
        <taxon>Bacteria</taxon>
        <taxon>Pseudomonadati</taxon>
        <taxon>Pseudomonadota</taxon>
        <taxon>Alphaproteobacteria</taxon>
        <taxon>Acetobacterales</taxon>
        <taxon>Roseomonadaceae</taxon>
        <taxon>Roseomonas</taxon>
    </lineage>
</organism>